<dbReference type="EMBL" id="MGJA01000010">
    <property type="protein sequence ID" value="OGM97643.1"/>
    <property type="molecule type" value="Genomic_DNA"/>
</dbReference>
<dbReference type="Pfam" id="PF22296">
    <property type="entry name" value="bAvd"/>
    <property type="match status" value="1"/>
</dbReference>
<dbReference type="AlphaFoldDB" id="A0A1F8EA01"/>
<sequence>MNNIQQIDQEAPIVQKTADLYKEFYGYLKMFPKQDQYLLGKRCEDYLLDFIEQIYGAVAVSKDERLPILIVANNKFEVLKFLLRSARELRIIDNKKYLSLESKIQDIGKQLGGWMKSLNLKTA</sequence>
<dbReference type="InterPro" id="IPR055360">
    <property type="entry name" value="bAvd"/>
</dbReference>
<proteinExistence type="predicted"/>
<evidence type="ECO:0000313" key="3">
    <source>
        <dbReference type="Proteomes" id="UP000178520"/>
    </source>
</evidence>
<dbReference type="SUPFAM" id="SSF158446">
    <property type="entry name" value="IVS-encoded protein-like"/>
    <property type="match status" value="1"/>
</dbReference>
<evidence type="ECO:0000259" key="1">
    <source>
        <dbReference type="Pfam" id="PF22296"/>
    </source>
</evidence>
<protein>
    <recommendedName>
        <fullName evidence="1">bAvd-like domain-containing protein</fullName>
    </recommendedName>
</protein>
<evidence type="ECO:0000313" key="2">
    <source>
        <dbReference type="EMBL" id="OGM97643.1"/>
    </source>
</evidence>
<dbReference type="InterPro" id="IPR036583">
    <property type="entry name" value="23S_rRNA_IVS_sf"/>
</dbReference>
<name>A0A1F8EA01_9BACT</name>
<dbReference type="CDD" id="cd16376">
    <property type="entry name" value="Avd_like"/>
    <property type="match status" value="1"/>
</dbReference>
<feature type="domain" description="bAvd-like" evidence="1">
    <location>
        <begin position="13"/>
        <end position="117"/>
    </location>
</feature>
<dbReference type="STRING" id="1802660.A2735_03495"/>
<gene>
    <name evidence="2" type="ORF">A2735_03495</name>
</gene>
<dbReference type="Gene3D" id="1.20.1440.60">
    <property type="entry name" value="23S rRNA-intervening sequence"/>
    <property type="match status" value="1"/>
</dbReference>
<comment type="caution">
    <text evidence="2">The sequence shown here is derived from an EMBL/GenBank/DDBJ whole genome shotgun (WGS) entry which is preliminary data.</text>
</comment>
<accession>A0A1F8EA01</accession>
<organism evidence="2 3">
    <name type="scientific">Candidatus Yanofskybacteria bacterium RIFCSPHIGHO2_01_FULL_41_21</name>
    <dbReference type="NCBI Taxonomy" id="1802660"/>
    <lineage>
        <taxon>Bacteria</taxon>
        <taxon>Candidatus Yanofskyibacteriota</taxon>
    </lineage>
</organism>
<dbReference type="Proteomes" id="UP000178520">
    <property type="component" value="Unassembled WGS sequence"/>
</dbReference>
<reference evidence="2 3" key="1">
    <citation type="journal article" date="2016" name="Nat. Commun.">
        <title>Thousands of microbial genomes shed light on interconnected biogeochemical processes in an aquifer system.</title>
        <authorList>
            <person name="Anantharaman K."/>
            <person name="Brown C.T."/>
            <person name="Hug L.A."/>
            <person name="Sharon I."/>
            <person name="Castelle C.J."/>
            <person name="Probst A.J."/>
            <person name="Thomas B.C."/>
            <person name="Singh A."/>
            <person name="Wilkins M.J."/>
            <person name="Karaoz U."/>
            <person name="Brodie E.L."/>
            <person name="Williams K.H."/>
            <person name="Hubbard S.S."/>
            <person name="Banfield J.F."/>
        </authorList>
    </citation>
    <scope>NUCLEOTIDE SEQUENCE [LARGE SCALE GENOMIC DNA]</scope>
</reference>